<name>A0A518HDL7_9BACT</name>
<feature type="region of interest" description="Disordered" evidence="2">
    <location>
        <begin position="313"/>
        <end position="334"/>
    </location>
</feature>
<dbReference type="SUPFAM" id="SSF89392">
    <property type="entry name" value="Prokaryotic lipoproteins and lipoprotein localization factors"/>
    <property type="match status" value="1"/>
</dbReference>
<dbReference type="InterPro" id="IPR004564">
    <property type="entry name" value="OM_lipoprot_carrier_LolA-like"/>
</dbReference>
<feature type="signal peptide" evidence="3">
    <location>
        <begin position="1"/>
        <end position="22"/>
    </location>
</feature>
<organism evidence="4 5">
    <name type="scientific">Tautonia plasticadhaerens</name>
    <dbReference type="NCBI Taxonomy" id="2527974"/>
    <lineage>
        <taxon>Bacteria</taxon>
        <taxon>Pseudomonadati</taxon>
        <taxon>Planctomycetota</taxon>
        <taxon>Planctomycetia</taxon>
        <taxon>Isosphaerales</taxon>
        <taxon>Isosphaeraceae</taxon>
        <taxon>Tautonia</taxon>
    </lineage>
</organism>
<dbReference type="KEGG" id="tpla:ElP_69090"/>
<dbReference type="Proteomes" id="UP000317835">
    <property type="component" value="Chromosome"/>
</dbReference>
<feature type="region of interest" description="Disordered" evidence="2">
    <location>
        <begin position="22"/>
        <end position="93"/>
    </location>
</feature>
<protein>
    <submittedName>
        <fullName evidence="4">Outer membrane lipoprotein carrier protein LolA</fullName>
    </submittedName>
</protein>
<keyword evidence="4" id="KW-0449">Lipoprotein</keyword>
<accession>A0A518HDL7</accession>
<keyword evidence="1 3" id="KW-0732">Signal</keyword>
<keyword evidence="5" id="KW-1185">Reference proteome</keyword>
<evidence type="ECO:0000256" key="1">
    <source>
        <dbReference type="ARBA" id="ARBA00022729"/>
    </source>
</evidence>
<proteinExistence type="predicted"/>
<dbReference type="AlphaFoldDB" id="A0A518HDL7"/>
<dbReference type="EMBL" id="CP036426">
    <property type="protein sequence ID" value="QDV38949.1"/>
    <property type="molecule type" value="Genomic_DNA"/>
</dbReference>
<dbReference type="CDD" id="cd16325">
    <property type="entry name" value="LolA"/>
    <property type="match status" value="1"/>
</dbReference>
<feature type="compositionally biased region" description="Low complexity" evidence="2">
    <location>
        <begin position="40"/>
        <end position="57"/>
    </location>
</feature>
<sequence length="334" mass="36294" precursor="true">MRRIAPLFVVALAALGPIAATAGRAQAPDPAPGRPATYDPAVQRASAPAPAPARQGQDPGGPPSPGQAPAPLAGSPAGAQAPQAAAPAPAPAANDEEFDAILARWEQSSGRIETLYAEFEQVDEMAIVGEKKVYKGRAYLRRPNLVVLQLEKQVKEGGQEQFVFDRRIVANGAEVVEFDGGLRQITIYPLPKDAQQRAMEEGPLPFLFRMNVAEFKKRYRANLMPPTQEGTHRLAIYPLHAIDRDAFSVAVLILDAATLQPRSIHTLAPNGKDKQNYFIKDLRKNVEIPPATFAWDAQRAQKAQQDGWRIVRNPEPQQVGLEPGGPQDLTPIPR</sequence>
<dbReference type="OrthoDB" id="243478at2"/>
<evidence type="ECO:0000313" key="5">
    <source>
        <dbReference type="Proteomes" id="UP000317835"/>
    </source>
</evidence>
<evidence type="ECO:0000256" key="3">
    <source>
        <dbReference type="SAM" id="SignalP"/>
    </source>
</evidence>
<evidence type="ECO:0000313" key="4">
    <source>
        <dbReference type="EMBL" id="QDV38949.1"/>
    </source>
</evidence>
<feature type="compositionally biased region" description="Low complexity" evidence="2">
    <location>
        <begin position="69"/>
        <end position="93"/>
    </location>
</feature>
<dbReference type="RefSeq" id="WP_145277846.1">
    <property type="nucleotide sequence ID" value="NZ_CP036426.1"/>
</dbReference>
<feature type="chain" id="PRO_5022094656" evidence="3">
    <location>
        <begin position="23"/>
        <end position="334"/>
    </location>
</feature>
<dbReference type="Pfam" id="PF03548">
    <property type="entry name" value="LolA"/>
    <property type="match status" value="1"/>
</dbReference>
<reference evidence="4 5" key="1">
    <citation type="submission" date="2019-02" db="EMBL/GenBank/DDBJ databases">
        <title>Deep-cultivation of Planctomycetes and their phenomic and genomic characterization uncovers novel biology.</title>
        <authorList>
            <person name="Wiegand S."/>
            <person name="Jogler M."/>
            <person name="Boedeker C."/>
            <person name="Pinto D."/>
            <person name="Vollmers J."/>
            <person name="Rivas-Marin E."/>
            <person name="Kohn T."/>
            <person name="Peeters S.H."/>
            <person name="Heuer A."/>
            <person name="Rast P."/>
            <person name="Oberbeckmann S."/>
            <person name="Bunk B."/>
            <person name="Jeske O."/>
            <person name="Meyerdierks A."/>
            <person name="Storesund J.E."/>
            <person name="Kallscheuer N."/>
            <person name="Luecker S."/>
            <person name="Lage O.M."/>
            <person name="Pohl T."/>
            <person name="Merkel B.J."/>
            <person name="Hornburger P."/>
            <person name="Mueller R.-W."/>
            <person name="Bruemmer F."/>
            <person name="Labrenz M."/>
            <person name="Spormann A.M."/>
            <person name="Op den Camp H."/>
            <person name="Overmann J."/>
            <person name="Amann R."/>
            <person name="Jetten M.S.M."/>
            <person name="Mascher T."/>
            <person name="Medema M.H."/>
            <person name="Devos D.P."/>
            <person name="Kaster A.-K."/>
            <person name="Ovreas L."/>
            <person name="Rohde M."/>
            <person name="Galperin M.Y."/>
            <person name="Jogler C."/>
        </authorList>
    </citation>
    <scope>NUCLEOTIDE SEQUENCE [LARGE SCALE GENOMIC DNA]</scope>
    <source>
        <strain evidence="4 5">ElP</strain>
    </source>
</reference>
<dbReference type="Gene3D" id="2.50.20.10">
    <property type="entry name" value="Lipoprotein localisation LolA/LolB/LppX"/>
    <property type="match status" value="1"/>
</dbReference>
<evidence type="ECO:0000256" key="2">
    <source>
        <dbReference type="SAM" id="MobiDB-lite"/>
    </source>
</evidence>
<dbReference type="InterPro" id="IPR029046">
    <property type="entry name" value="LolA/LolB/LppX"/>
</dbReference>
<gene>
    <name evidence="4" type="ORF">ElP_69090</name>
</gene>